<sequence length="800" mass="87511">MFTINVGSNLSQGTRVGKVIVAGQQCAIYQDGQSFQVHPRLWYTPGDIAKFQKWAVPQNPTYPILMDVVGQAVAAYDTRFGTVNWKDNGTFTFSPETTEDYALLLAFMYQLETDPVKRSAYAVRAKTMLMYVLNKAALGAAPGIPFRDPHFSIKDRARFFGQTYPLIVDYLYPIFSPVEKATIRKVFLRWIGESKAAYGGNGNNTMGMKFSANNYQLAHFRNVTMWSEIMDPADDPKVDPAQPATTLGNTLHSYTAYATGRWLSDLWTLFDHGQCQNGLPMEGTLYGLSYGWFHDALLTMHNTGLDDPSLATPQMGMVTSSFWNDWLAGYFHLMVNTPAPPAGAAYLGNVFEQFGYCDLLRIWSIPENAPMLASAILLDRSMGNNARADAEYWALRNSLEGGQFWLNRVPGHGWFGNPTGNEAPQQFTARDPFAAPPTDPRPAMAKVFESNGIKMVIGRTGWDPAASLLAFKSSYITENHTTGDAGNFWFYRKGAMLTSNVRGYTGQDILNTSAYANTLTIQNDVPSDLAWFEPEISARGGQWIFGQATGDPTMLTSNGPGYLAADTNLTKLYNRVTNKSSVTDVKLATRTLIWLQPDYVVVYDRAKTGKANRFKRFNLHLPAMPTVQGNKAMALAPNAERLYVTSLLPANGMLVPAVDVADGQAVGETMKAHLTIEDPSNPLDVRFLHVIQGADTGVSQAAAQLLSSSAGTPLEGATIGTNAVLFPHDLITAANPFAAMSYTVPVQIATHYIAGLSPNMTYDITVATVAGGKTFTITPGTHFMTDKAGVLVFQSGQIVP</sequence>
<organism evidence="1 2">
    <name type="scientific">Fimbriimonas ginsengisoli Gsoil 348</name>
    <dbReference type="NCBI Taxonomy" id="661478"/>
    <lineage>
        <taxon>Bacteria</taxon>
        <taxon>Bacillati</taxon>
        <taxon>Armatimonadota</taxon>
        <taxon>Fimbriimonadia</taxon>
        <taxon>Fimbriimonadales</taxon>
        <taxon>Fimbriimonadaceae</taxon>
        <taxon>Fimbriimonas</taxon>
    </lineage>
</organism>
<dbReference type="EMBL" id="CP007139">
    <property type="protein sequence ID" value="AIE86894.1"/>
    <property type="molecule type" value="Genomic_DNA"/>
</dbReference>
<dbReference type="Gene3D" id="2.70.98.70">
    <property type="match status" value="1"/>
</dbReference>
<dbReference type="InterPro" id="IPR008929">
    <property type="entry name" value="Chondroitin_lyas"/>
</dbReference>
<keyword evidence="2" id="KW-1185">Reference proteome</keyword>
<evidence type="ECO:0000313" key="1">
    <source>
        <dbReference type="EMBL" id="AIE86894.1"/>
    </source>
</evidence>
<reference evidence="1 2" key="1">
    <citation type="journal article" date="2014" name="PLoS ONE">
        <title>The first complete genome sequence of the class fimbriimonadia in the phylum armatimonadetes.</title>
        <authorList>
            <person name="Hu Z.Y."/>
            <person name="Wang Y.Z."/>
            <person name="Im W.T."/>
            <person name="Wang S.Y."/>
            <person name="Zhao G.P."/>
            <person name="Zheng H.J."/>
            <person name="Quan Z.X."/>
        </authorList>
    </citation>
    <scope>NUCLEOTIDE SEQUENCE [LARGE SCALE GENOMIC DNA]</scope>
    <source>
        <strain evidence="1">Gsoil 348</strain>
    </source>
</reference>
<evidence type="ECO:0000313" key="2">
    <source>
        <dbReference type="Proteomes" id="UP000027982"/>
    </source>
</evidence>
<dbReference type="HOGENOM" id="CLU_009589_0_0_0"/>
<dbReference type="Gene3D" id="1.50.10.100">
    <property type="entry name" value="Chondroitin AC/alginate lyase"/>
    <property type="match status" value="1"/>
</dbReference>
<dbReference type="AlphaFoldDB" id="A0A068NYD9"/>
<gene>
    <name evidence="1" type="ORF">OP10G_3526</name>
</gene>
<dbReference type="Proteomes" id="UP000027982">
    <property type="component" value="Chromosome"/>
</dbReference>
<dbReference type="KEGG" id="fgi:OP10G_3526"/>
<accession>A0A068NYD9</accession>
<protein>
    <submittedName>
        <fullName evidence="1">Uncharacterized protein</fullName>
    </submittedName>
</protein>
<name>A0A068NYD9_FIMGI</name>
<proteinExistence type="predicted"/>